<dbReference type="Proteomes" id="UP001732720">
    <property type="component" value="Chromosome 2"/>
</dbReference>
<evidence type="ECO:0000256" key="2">
    <source>
        <dbReference type="ARBA" id="ARBA00004126"/>
    </source>
</evidence>
<keyword evidence="14 21" id="KW-0472">Membrane</keyword>
<keyword evidence="13" id="KW-0496">Mitochondrion</keyword>
<evidence type="ECO:0000256" key="21">
    <source>
        <dbReference type="SAM" id="Phobius"/>
    </source>
</evidence>
<dbReference type="GO" id="GO:0005819">
    <property type="term" value="C:spindle"/>
    <property type="evidence" value="ECO:0007669"/>
    <property type="project" value="UniProtKB-SubCell"/>
</dbReference>
<dbReference type="FunFam" id="1.10.437.10:FF:000014">
    <property type="entry name" value="Bcl-2-like protein 10"/>
    <property type="match status" value="1"/>
</dbReference>
<evidence type="ECO:0000256" key="10">
    <source>
        <dbReference type="ARBA" id="ARBA00022824"/>
    </source>
</evidence>
<reference evidence="25" key="2">
    <citation type="submission" date="2025-04" db="UniProtKB">
        <authorList>
            <consortium name="RefSeq"/>
        </authorList>
    </citation>
    <scope>IDENTIFICATION</scope>
    <source>
        <tissue evidence="25">Leukocyte</tissue>
    </source>
</reference>
<evidence type="ECO:0000256" key="4">
    <source>
        <dbReference type="ARBA" id="ARBA00004186"/>
    </source>
</evidence>
<keyword evidence="15" id="KW-0206">Cytoskeleton</keyword>
<proteinExistence type="inferred from homology"/>
<evidence type="ECO:0000256" key="1">
    <source>
        <dbReference type="ARBA" id="ARBA00001913"/>
    </source>
</evidence>
<keyword evidence="12 21" id="KW-1133">Transmembrane helix</keyword>
<evidence type="ECO:0000256" key="13">
    <source>
        <dbReference type="ARBA" id="ARBA00023128"/>
    </source>
</evidence>
<keyword evidence="9" id="KW-0053">Apoptosis</keyword>
<evidence type="ECO:0000313" key="25">
    <source>
        <dbReference type="RefSeq" id="XP_020017627.1"/>
    </source>
</evidence>
<keyword evidence="10" id="KW-0256">Endoplasmic reticulum</keyword>
<keyword evidence="8 21" id="KW-0812">Transmembrane</keyword>
<evidence type="ECO:0000256" key="17">
    <source>
        <dbReference type="ARBA" id="ARBA00053352"/>
    </source>
</evidence>
<dbReference type="PANTHER" id="PTHR11256:SF47">
    <property type="entry name" value="BCL-2-LIKE PROTEIN 10"/>
    <property type="match status" value="1"/>
</dbReference>
<dbReference type="OrthoDB" id="8856583at2759"/>
<evidence type="ECO:0000256" key="16">
    <source>
        <dbReference type="ARBA" id="ARBA00023242"/>
    </source>
</evidence>
<dbReference type="GO" id="GO:0097192">
    <property type="term" value="P:extrinsic apoptotic signaling pathway in absence of ligand"/>
    <property type="evidence" value="ECO:0007669"/>
    <property type="project" value="TreeGrafter"/>
</dbReference>
<evidence type="ECO:0000256" key="14">
    <source>
        <dbReference type="ARBA" id="ARBA00023136"/>
    </source>
</evidence>
<dbReference type="GO" id="GO:0005741">
    <property type="term" value="C:mitochondrial outer membrane"/>
    <property type="evidence" value="ECO:0007669"/>
    <property type="project" value="TreeGrafter"/>
</dbReference>
<comment type="function">
    <text evidence="17">Promotes cell survival by suppressing apoptosis induced by BAX but not BAK. Increases binding of AHCYL1/IRBIT to ITPR1. Reduces ITPR1-mediated calcium release from the endoplasmic reticulum cooperatively with AHCYL1/IRBIT under normal cellular conditions. Under apoptotic stress conditions, dissociates from ITPR1 and is displaced from mitochondria-associated endoplasmic reticulum membranes, leading to increased Ca(2+) transfer to mitochondria which promotes apoptosis. Required for the correct formation of the microtubule organizing center during oocyte cell division, potentially via regulation of protein abundance and localization of other microtubule organizing center components such as AURKA and TPX2.</text>
</comment>
<feature type="domain" description="Bcl-2 Bcl-2 homology region 1-3" evidence="22">
    <location>
        <begin position="41"/>
        <end position="145"/>
    </location>
</feature>
<evidence type="ECO:0000256" key="15">
    <source>
        <dbReference type="ARBA" id="ARBA00023212"/>
    </source>
</evidence>
<dbReference type="GO" id="GO:0042981">
    <property type="term" value="P:regulation of apoptotic process"/>
    <property type="evidence" value="ECO:0007669"/>
    <property type="project" value="InterPro"/>
</dbReference>
<evidence type="ECO:0000256" key="3">
    <source>
        <dbReference type="ARBA" id="ARBA00004173"/>
    </source>
</evidence>
<evidence type="ECO:0000256" key="20">
    <source>
        <dbReference type="ARBA" id="ARBA00078307"/>
    </source>
</evidence>
<feature type="transmembrane region" description="Helical" evidence="21">
    <location>
        <begin position="165"/>
        <end position="183"/>
    </location>
</feature>
<dbReference type="RefSeq" id="XP_020017627.1">
    <property type="nucleotide sequence ID" value="XM_020162038.1"/>
</dbReference>
<evidence type="ECO:0000313" key="23">
    <source>
        <dbReference type="Ensembl" id="ENSCCNP00000023817.1"/>
    </source>
</evidence>
<dbReference type="SMART" id="SM00337">
    <property type="entry name" value="BCL"/>
    <property type="match status" value="1"/>
</dbReference>
<evidence type="ECO:0000256" key="11">
    <source>
        <dbReference type="ARBA" id="ARBA00022843"/>
    </source>
</evidence>
<evidence type="ECO:0000256" key="18">
    <source>
        <dbReference type="ARBA" id="ARBA00067191"/>
    </source>
</evidence>
<dbReference type="GO" id="GO:0008630">
    <property type="term" value="P:intrinsic apoptotic signaling pathway in response to DNA damage"/>
    <property type="evidence" value="ECO:0007669"/>
    <property type="project" value="TreeGrafter"/>
</dbReference>
<keyword evidence="24" id="KW-1185">Reference proteome</keyword>
<keyword evidence="11" id="KW-0832">Ubl conjugation</keyword>
<dbReference type="InterPro" id="IPR026298">
    <property type="entry name" value="Bcl-2_fam"/>
</dbReference>
<dbReference type="GO" id="GO:0001836">
    <property type="term" value="P:release of cytochrome c from mitochondria"/>
    <property type="evidence" value="ECO:0007669"/>
    <property type="project" value="TreeGrafter"/>
</dbReference>
<evidence type="ECO:0000256" key="8">
    <source>
        <dbReference type="ARBA" id="ARBA00022692"/>
    </source>
</evidence>
<dbReference type="InterPro" id="IPR046371">
    <property type="entry name" value="Bcl-2_BH1-3"/>
</dbReference>
<dbReference type="KEGG" id="ccan:109685282"/>
<dbReference type="InterPro" id="IPR002475">
    <property type="entry name" value="Bcl2-like"/>
</dbReference>
<gene>
    <name evidence="23 25" type="primary">Bcl2l10</name>
</gene>
<dbReference type="PROSITE" id="PS01258">
    <property type="entry name" value="BH2"/>
    <property type="match status" value="1"/>
</dbReference>
<keyword evidence="7" id="KW-0963">Cytoplasm</keyword>
<comment type="similarity">
    <text evidence="6">Belongs to the Bcl-2 family.</text>
</comment>
<dbReference type="PROSITE" id="PS50062">
    <property type="entry name" value="BCL2_FAMILY"/>
    <property type="match status" value="1"/>
</dbReference>
<name>A0A8C0XBQ2_CASCN</name>
<protein>
    <recommendedName>
        <fullName evidence="18">Bcl-2-like protein 10</fullName>
    </recommendedName>
    <alternativeName>
        <fullName evidence="19">Anti-apoptotic protein Boo</fullName>
    </alternativeName>
    <alternativeName>
        <fullName evidence="20">Apoptosis regulator Bcl-B</fullName>
    </alternativeName>
</protein>
<dbReference type="GO" id="GO:0005783">
    <property type="term" value="C:endoplasmic reticulum"/>
    <property type="evidence" value="ECO:0007669"/>
    <property type="project" value="UniProtKB-SubCell"/>
</dbReference>
<evidence type="ECO:0000256" key="7">
    <source>
        <dbReference type="ARBA" id="ARBA00022490"/>
    </source>
</evidence>
<dbReference type="Ensembl" id="ENSCCNT00000030400.1">
    <property type="protein sequence ID" value="ENSCCNP00000023817.1"/>
    <property type="gene ID" value="ENSCCNG00000023359.1"/>
</dbReference>
<evidence type="ECO:0000256" key="6">
    <source>
        <dbReference type="ARBA" id="ARBA00009458"/>
    </source>
</evidence>
<dbReference type="InterPro" id="IPR020726">
    <property type="entry name" value="Bcl2_BH2_motif_CS"/>
</dbReference>
<dbReference type="GO" id="GO:0051400">
    <property type="term" value="F:BH domain binding"/>
    <property type="evidence" value="ECO:0007669"/>
    <property type="project" value="TreeGrafter"/>
</dbReference>
<dbReference type="Gene3D" id="1.10.437.10">
    <property type="entry name" value="Blc2-like"/>
    <property type="match status" value="1"/>
</dbReference>
<accession>A0A8C0XBQ2</accession>
<dbReference type="SUPFAM" id="SSF56854">
    <property type="entry name" value="Bcl-2 inhibitors of programmed cell death"/>
    <property type="match status" value="1"/>
</dbReference>
<comment type="cofactor">
    <cofactor evidence="1">
        <name>Ca(2+)</name>
        <dbReference type="ChEBI" id="CHEBI:29108"/>
    </cofactor>
</comment>
<dbReference type="AlphaFoldDB" id="A0A8C0XBQ2"/>
<dbReference type="InterPro" id="IPR036834">
    <property type="entry name" value="Bcl-2-like_sf"/>
</dbReference>
<dbReference type="GO" id="GO:0031965">
    <property type="term" value="C:nuclear membrane"/>
    <property type="evidence" value="ECO:0007669"/>
    <property type="project" value="UniProtKB-SubCell"/>
</dbReference>
<evidence type="ECO:0000256" key="5">
    <source>
        <dbReference type="ARBA" id="ARBA00004240"/>
    </source>
</evidence>
<evidence type="ECO:0000256" key="12">
    <source>
        <dbReference type="ARBA" id="ARBA00022989"/>
    </source>
</evidence>
<sequence>MADPLRERTERLLTDYLQYCAREPEPGAPEPPPSTPEAAVLRAAATRLRRRHWAFFSRYIGYQGNRVELMARMAEATFSDNRGLNWGRVVTLAAFAGTLLERGPSVVAEWKTRHEVARDCPRLVALLCARLVGQHRAWLEAQGGWDGFCQFFRTPLPLTFWRRRLIWTFLSCFLATALMYFWTQLHKF</sequence>
<dbReference type="PANTHER" id="PTHR11256">
    <property type="entry name" value="BCL-2 RELATED"/>
    <property type="match status" value="1"/>
</dbReference>
<dbReference type="GeneID" id="109685282"/>
<dbReference type="CTD" id="10017"/>
<organism evidence="23">
    <name type="scientific">Castor canadensis</name>
    <name type="common">American beaver</name>
    <dbReference type="NCBI Taxonomy" id="51338"/>
    <lineage>
        <taxon>Eukaryota</taxon>
        <taxon>Metazoa</taxon>
        <taxon>Chordata</taxon>
        <taxon>Craniata</taxon>
        <taxon>Vertebrata</taxon>
        <taxon>Euteleostomi</taxon>
        <taxon>Mammalia</taxon>
        <taxon>Eutheria</taxon>
        <taxon>Euarchontoglires</taxon>
        <taxon>Glires</taxon>
        <taxon>Rodentia</taxon>
        <taxon>Castorimorpha</taxon>
        <taxon>Castoridae</taxon>
        <taxon>Castor</taxon>
    </lineage>
</organism>
<evidence type="ECO:0000259" key="22">
    <source>
        <dbReference type="SMART" id="SM00337"/>
    </source>
</evidence>
<reference evidence="23" key="1">
    <citation type="submission" date="2023-09" db="UniProtKB">
        <authorList>
            <consortium name="Ensembl"/>
        </authorList>
    </citation>
    <scope>IDENTIFICATION</scope>
</reference>
<keyword evidence="16" id="KW-0539">Nucleus</keyword>
<evidence type="ECO:0000256" key="19">
    <source>
        <dbReference type="ARBA" id="ARBA00077411"/>
    </source>
</evidence>
<evidence type="ECO:0000313" key="24">
    <source>
        <dbReference type="Proteomes" id="UP001732720"/>
    </source>
</evidence>
<evidence type="ECO:0000256" key="9">
    <source>
        <dbReference type="ARBA" id="ARBA00022703"/>
    </source>
</evidence>
<comment type="subcellular location">
    <subcellularLocation>
        <location evidence="4">Cytoplasm</location>
        <location evidence="4">Cytoskeleton</location>
        <location evidence="4">Spindle</location>
    </subcellularLocation>
    <subcellularLocation>
        <location evidence="5">Endoplasmic reticulum</location>
    </subcellularLocation>
    <subcellularLocation>
        <location evidence="3">Mitochondrion</location>
    </subcellularLocation>
    <subcellularLocation>
        <location evidence="2">Nucleus membrane</location>
    </subcellularLocation>
</comment>
<dbReference type="Pfam" id="PF00452">
    <property type="entry name" value="Bcl-2"/>
    <property type="match status" value="1"/>
</dbReference>